<comment type="caution">
    <text evidence="2">The sequence shown here is derived from an EMBL/GenBank/DDBJ whole genome shotgun (WGS) entry which is preliminary data.</text>
</comment>
<keyword evidence="3" id="KW-1185">Reference proteome</keyword>
<dbReference type="OMA" id="LCSWVIR"/>
<accession>A0A8S1MLU2</accession>
<proteinExistence type="predicted"/>
<evidence type="ECO:0000313" key="2">
    <source>
        <dbReference type="EMBL" id="CAD8081180.1"/>
    </source>
</evidence>
<evidence type="ECO:0000256" key="1">
    <source>
        <dbReference type="SAM" id="Coils"/>
    </source>
</evidence>
<feature type="coiled-coil region" evidence="1">
    <location>
        <begin position="112"/>
        <end position="139"/>
    </location>
</feature>
<organism evidence="2 3">
    <name type="scientific">Paramecium primaurelia</name>
    <dbReference type="NCBI Taxonomy" id="5886"/>
    <lineage>
        <taxon>Eukaryota</taxon>
        <taxon>Sar</taxon>
        <taxon>Alveolata</taxon>
        <taxon>Ciliophora</taxon>
        <taxon>Intramacronucleata</taxon>
        <taxon>Oligohymenophorea</taxon>
        <taxon>Peniculida</taxon>
        <taxon>Parameciidae</taxon>
        <taxon>Paramecium</taxon>
    </lineage>
</organism>
<keyword evidence="1" id="KW-0175">Coiled coil</keyword>
<evidence type="ECO:0000313" key="3">
    <source>
        <dbReference type="Proteomes" id="UP000688137"/>
    </source>
</evidence>
<gene>
    <name evidence="2" type="ORF">PPRIM_AZ9-3.1.T0650091</name>
</gene>
<reference evidence="2" key="1">
    <citation type="submission" date="2021-01" db="EMBL/GenBank/DDBJ databases">
        <authorList>
            <consortium name="Genoscope - CEA"/>
            <person name="William W."/>
        </authorList>
    </citation>
    <scope>NUCLEOTIDE SEQUENCE</scope>
</reference>
<name>A0A8S1MLU2_PARPR</name>
<dbReference type="EMBL" id="CAJJDM010000067">
    <property type="protein sequence ID" value="CAD8081180.1"/>
    <property type="molecule type" value="Genomic_DNA"/>
</dbReference>
<sequence>MKTALSSISSISNNCRAICKSEQSITPLRVPYNGGSQQNCLSKKTYHCGNLIESVLTEYKQLCSWVIRQITQKLDQNQTISNINTQLFQFGRSLSKKLDNYAQEISVLKMIHSENQTTIKQLNITNEDLKEKLQQVSNSVSDPLSTYIPLKKKPNYSIELITKQPLRNKSYSLQDQSHDKENINTILTKKVSLKPKFKI</sequence>
<protein>
    <submittedName>
        <fullName evidence="2">Uncharacterized protein</fullName>
    </submittedName>
</protein>
<dbReference type="AlphaFoldDB" id="A0A8S1MLU2"/>
<dbReference type="Proteomes" id="UP000688137">
    <property type="component" value="Unassembled WGS sequence"/>
</dbReference>